<feature type="region of interest" description="Disordered" evidence="1">
    <location>
        <begin position="97"/>
        <end position="122"/>
    </location>
</feature>
<accession>K1Q325</accession>
<reference evidence="2" key="1">
    <citation type="journal article" date="2012" name="Nature">
        <title>The oyster genome reveals stress adaptation and complexity of shell formation.</title>
        <authorList>
            <person name="Zhang G."/>
            <person name="Fang X."/>
            <person name="Guo X."/>
            <person name="Li L."/>
            <person name="Luo R."/>
            <person name="Xu F."/>
            <person name="Yang P."/>
            <person name="Zhang L."/>
            <person name="Wang X."/>
            <person name="Qi H."/>
            <person name="Xiong Z."/>
            <person name="Que H."/>
            <person name="Xie Y."/>
            <person name="Holland P.W."/>
            <person name="Paps J."/>
            <person name="Zhu Y."/>
            <person name="Wu F."/>
            <person name="Chen Y."/>
            <person name="Wang J."/>
            <person name="Peng C."/>
            <person name="Meng J."/>
            <person name="Yang L."/>
            <person name="Liu J."/>
            <person name="Wen B."/>
            <person name="Zhang N."/>
            <person name="Huang Z."/>
            <person name="Zhu Q."/>
            <person name="Feng Y."/>
            <person name="Mount A."/>
            <person name="Hedgecock D."/>
            <person name="Xu Z."/>
            <person name="Liu Y."/>
            <person name="Domazet-Loso T."/>
            <person name="Du Y."/>
            <person name="Sun X."/>
            <person name="Zhang S."/>
            <person name="Liu B."/>
            <person name="Cheng P."/>
            <person name="Jiang X."/>
            <person name="Li J."/>
            <person name="Fan D."/>
            <person name="Wang W."/>
            <person name="Fu W."/>
            <person name="Wang T."/>
            <person name="Wang B."/>
            <person name="Zhang J."/>
            <person name="Peng Z."/>
            <person name="Li Y."/>
            <person name="Li N."/>
            <person name="Wang J."/>
            <person name="Chen M."/>
            <person name="He Y."/>
            <person name="Tan F."/>
            <person name="Song X."/>
            <person name="Zheng Q."/>
            <person name="Huang R."/>
            <person name="Yang H."/>
            <person name="Du X."/>
            <person name="Chen L."/>
            <person name="Yang M."/>
            <person name="Gaffney P.M."/>
            <person name="Wang S."/>
            <person name="Luo L."/>
            <person name="She Z."/>
            <person name="Ming Y."/>
            <person name="Huang W."/>
            <person name="Zhang S."/>
            <person name="Huang B."/>
            <person name="Zhang Y."/>
            <person name="Qu T."/>
            <person name="Ni P."/>
            <person name="Miao G."/>
            <person name="Wang J."/>
            <person name="Wang Q."/>
            <person name="Steinberg C.E."/>
            <person name="Wang H."/>
            <person name="Li N."/>
            <person name="Qian L."/>
            <person name="Zhang G."/>
            <person name="Li Y."/>
            <person name="Yang H."/>
            <person name="Liu X."/>
            <person name="Wang J."/>
            <person name="Yin Y."/>
            <person name="Wang J."/>
        </authorList>
    </citation>
    <scope>NUCLEOTIDE SEQUENCE [LARGE SCALE GENOMIC DNA]</scope>
    <source>
        <strain evidence="2">05x7-T-G4-1.051#20</strain>
    </source>
</reference>
<organism evidence="2">
    <name type="scientific">Magallana gigas</name>
    <name type="common">Pacific oyster</name>
    <name type="synonym">Crassostrea gigas</name>
    <dbReference type="NCBI Taxonomy" id="29159"/>
    <lineage>
        <taxon>Eukaryota</taxon>
        <taxon>Metazoa</taxon>
        <taxon>Spiralia</taxon>
        <taxon>Lophotrochozoa</taxon>
        <taxon>Mollusca</taxon>
        <taxon>Bivalvia</taxon>
        <taxon>Autobranchia</taxon>
        <taxon>Pteriomorphia</taxon>
        <taxon>Ostreida</taxon>
        <taxon>Ostreoidea</taxon>
        <taxon>Ostreidae</taxon>
        <taxon>Magallana</taxon>
    </lineage>
</organism>
<dbReference type="HOGENOM" id="CLU_1200836_0_0_1"/>
<dbReference type="InParanoid" id="K1Q325"/>
<sequence length="231" mass="25665">MEKITLKRYLQDILKPFKTSVPGAADDNLYRDDDNDNMTGGEELHGDGETNHTAGPEVPDQTVPDHQSERALGNGIGIDNAQIPAINLKTFGESWIGETGGDVGEDERDSGDCGGNDISVNSSPRQTFEDIVNVVSILSENGHKNVYISEIITRGQFSKPPGLTKEIFDKKGKVINKQLRKKYGRFFVTFSDIHFPEHYDADKVHLNTKGTGKVPGMKKFQCRFSRVLCRH</sequence>
<feature type="region of interest" description="Disordered" evidence="1">
    <location>
        <begin position="18"/>
        <end position="73"/>
    </location>
</feature>
<dbReference type="AlphaFoldDB" id="K1Q325"/>
<proteinExistence type="predicted"/>
<name>K1Q325_MAGGI</name>
<gene>
    <name evidence="2" type="ORF">CGI_10028522</name>
</gene>
<evidence type="ECO:0000256" key="1">
    <source>
        <dbReference type="SAM" id="MobiDB-lite"/>
    </source>
</evidence>
<protein>
    <submittedName>
        <fullName evidence="2">Uncharacterized protein</fullName>
    </submittedName>
</protein>
<dbReference type="SUPFAM" id="SSF52266">
    <property type="entry name" value="SGNH hydrolase"/>
    <property type="match status" value="1"/>
</dbReference>
<dbReference type="EMBL" id="JH817484">
    <property type="protein sequence ID" value="EKC30847.1"/>
    <property type="molecule type" value="Genomic_DNA"/>
</dbReference>
<evidence type="ECO:0000313" key="2">
    <source>
        <dbReference type="EMBL" id="EKC30847.1"/>
    </source>
</evidence>